<dbReference type="PANTHER" id="PTHR13006">
    <property type="entry name" value="PAPILLOMAVIRUS REGULATORY FACTOR PRF-1"/>
    <property type="match status" value="1"/>
</dbReference>
<dbReference type="Gene3D" id="2.30.30.140">
    <property type="match status" value="1"/>
</dbReference>
<keyword evidence="4" id="KW-0862">Zinc</keyword>
<feature type="compositionally biased region" description="Polar residues" evidence="9">
    <location>
        <begin position="250"/>
        <end position="265"/>
    </location>
</feature>
<dbReference type="Proteomes" id="UP000749559">
    <property type="component" value="Unassembled WGS sequence"/>
</dbReference>
<evidence type="ECO:0000256" key="6">
    <source>
        <dbReference type="ARBA" id="ARBA00023125"/>
    </source>
</evidence>
<comment type="subcellular location">
    <subcellularLocation>
        <location evidence="1">Nucleus</location>
    </subcellularLocation>
</comment>
<keyword evidence="2" id="KW-0479">Metal-binding</keyword>
<evidence type="ECO:0000256" key="5">
    <source>
        <dbReference type="ARBA" id="ARBA00023015"/>
    </source>
</evidence>
<feature type="region of interest" description="Disordered" evidence="9">
    <location>
        <begin position="150"/>
        <end position="190"/>
    </location>
</feature>
<dbReference type="PANTHER" id="PTHR13006:SF9">
    <property type="entry name" value="GLUCOSE TRANSPORTER 4 ENHANCER FACTOR, ISOFORM G"/>
    <property type="match status" value="1"/>
</dbReference>
<evidence type="ECO:0000256" key="8">
    <source>
        <dbReference type="ARBA" id="ARBA00023242"/>
    </source>
</evidence>
<organism evidence="10 11">
    <name type="scientific">Owenia fusiformis</name>
    <name type="common">Polychaete worm</name>
    <dbReference type="NCBI Taxonomy" id="6347"/>
    <lineage>
        <taxon>Eukaryota</taxon>
        <taxon>Metazoa</taxon>
        <taxon>Spiralia</taxon>
        <taxon>Lophotrochozoa</taxon>
        <taxon>Annelida</taxon>
        <taxon>Polychaeta</taxon>
        <taxon>Sedentaria</taxon>
        <taxon>Canalipalpata</taxon>
        <taxon>Sabellida</taxon>
        <taxon>Oweniida</taxon>
        <taxon>Oweniidae</taxon>
        <taxon>Owenia</taxon>
    </lineage>
</organism>
<evidence type="ECO:0000256" key="1">
    <source>
        <dbReference type="ARBA" id="ARBA00004123"/>
    </source>
</evidence>
<evidence type="ECO:0000256" key="2">
    <source>
        <dbReference type="ARBA" id="ARBA00022723"/>
    </source>
</evidence>
<feature type="compositionally biased region" description="Polar residues" evidence="9">
    <location>
        <begin position="466"/>
        <end position="475"/>
    </location>
</feature>
<reference evidence="10" key="1">
    <citation type="submission" date="2022-03" db="EMBL/GenBank/DDBJ databases">
        <authorList>
            <person name="Martin C."/>
        </authorList>
    </citation>
    <scope>NUCLEOTIDE SEQUENCE</scope>
</reference>
<feature type="region of interest" description="Disordered" evidence="9">
    <location>
        <begin position="466"/>
        <end position="486"/>
    </location>
</feature>
<dbReference type="OrthoDB" id="5950721at2759"/>
<keyword evidence="7" id="KW-0804">Transcription</keyword>
<keyword evidence="3" id="KW-0863">Zinc-finger</keyword>
<evidence type="ECO:0000313" key="10">
    <source>
        <dbReference type="EMBL" id="CAH1774227.1"/>
    </source>
</evidence>
<dbReference type="GO" id="GO:0006357">
    <property type="term" value="P:regulation of transcription by RNA polymerase II"/>
    <property type="evidence" value="ECO:0007669"/>
    <property type="project" value="TreeGrafter"/>
</dbReference>
<dbReference type="Pfam" id="PF15997">
    <property type="entry name" value="DUF4772"/>
    <property type="match status" value="1"/>
</dbReference>
<dbReference type="InterPro" id="IPR031940">
    <property type="entry name" value="DUF4772"/>
</dbReference>
<dbReference type="SUPFAM" id="SSF63748">
    <property type="entry name" value="Tudor/PWWP/MBT"/>
    <property type="match status" value="1"/>
</dbReference>
<dbReference type="GO" id="GO:0003700">
    <property type="term" value="F:DNA-binding transcription factor activity"/>
    <property type="evidence" value="ECO:0007669"/>
    <property type="project" value="TreeGrafter"/>
</dbReference>
<dbReference type="EMBL" id="CAIIXF020000001">
    <property type="protein sequence ID" value="CAH1774227.1"/>
    <property type="molecule type" value="Genomic_DNA"/>
</dbReference>
<dbReference type="SMART" id="SM01366">
    <property type="entry name" value="c-clamp"/>
    <property type="match status" value="1"/>
</dbReference>
<accession>A0A8J1U911</accession>
<comment type="caution">
    <text evidence="10">The sequence shown here is derived from an EMBL/GenBank/DDBJ whole genome shotgun (WGS) entry which is preliminary data.</text>
</comment>
<keyword evidence="8" id="KW-0539">Nucleus</keyword>
<dbReference type="InterPro" id="IPR052253">
    <property type="entry name" value="CR1/CR2-DNA-binding_regulator"/>
</dbReference>
<evidence type="ECO:0000313" key="11">
    <source>
        <dbReference type="Proteomes" id="UP000749559"/>
    </source>
</evidence>
<keyword evidence="11" id="KW-1185">Reference proteome</keyword>
<feature type="compositionally biased region" description="Low complexity" evidence="9">
    <location>
        <begin position="236"/>
        <end position="249"/>
    </location>
</feature>
<name>A0A8J1U911_OWEFU</name>
<evidence type="ECO:0000256" key="4">
    <source>
        <dbReference type="ARBA" id="ARBA00022833"/>
    </source>
</evidence>
<feature type="region of interest" description="Disordered" evidence="9">
    <location>
        <begin position="212"/>
        <end position="268"/>
    </location>
</feature>
<evidence type="ECO:0000256" key="7">
    <source>
        <dbReference type="ARBA" id="ARBA00023163"/>
    </source>
</evidence>
<dbReference type="AlphaFoldDB" id="A0A8J1U911"/>
<keyword evidence="6" id="KW-0238">DNA-binding</keyword>
<evidence type="ECO:0000256" key="3">
    <source>
        <dbReference type="ARBA" id="ARBA00022771"/>
    </source>
</evidence>
<protein>
    <submittedName>
        <fullName evidence="10">Uncharacterized protein</fullName>
    </submittedName>
</protein>
<dbReference type="GO" id="GO:0000978">
    <property type="term" value="F:RNA polymerase II cis-regulatory region sequence-specific DNA binding"/>
    <property type="evidence" value="ECO:0007669"/>
    <property type="project" value="TreeGrafter"/>
</dbReference>
<evidence type="ECO:0000256" key="9">
    <source>
        <dbReference type="SAM" id="MobiDB-lite"/>
    </source>
</evidence>
<sequence>MLTSKRLAKRSIIGTRVCGKWTDDRLYPGVIQSSRDAPNGRSLYSIEFDDGHKIQLFDNDIIGPGFQSIQSFQLKSGQKVFITHSGREISGVVVFHDVDADDVSIAIHDDIEVIRKIDDLRLCKSRKSARLQDTDTNYSKVLDYHATRDNAETAASTKRRAVSSSIAVPRPKQRRRRKQEDDYGEEEMDTQNAVMDEHMAALVLTSFSSSPHSPNFPANFRDNAEHSGSPKSWQENSSLNSGGFFSGKSETASTPSPPFTQNLSESAPPERLFMTSSLDEGIELDDTHAYFSEPNKAKKSKISTRTMFKCSWPRCMKIHPTCAGIEQHVRTEHLGPKVTGGDLSDHEEEFYYTEIEVSVDNVTQTLADMHTSSPPPPVNYAVSYPVPIVPDHDYQKKEYQPIATLSSTFGVQQTTNIVTVPSVIPIPKLSRSISWNTMCATSPNAGMQLSPPIRVSKPQERLQQHQAASPKTNFTPIIGKTSPQHKKARSDIRKCRKIYGMENRDMWCTQCKWKKACTRFME</sequence>
<proteinExistence type="predicted"/>
<gene>
    <name evidence="10" type="ORF">OFUS_LOCUS1731</name>
</gene>
<dbReference type="GO" id="GO:0005634">
    <property type="term" value="C:nucleus"/>
    <property type="evidence" value="ECO:0007669"/>
    <property type="project" value="UniProtKB-SubCell"/>
</dbReference>
<dbReference type="GO" id="GO:0008270">
    <property type="term" value="F:zinc ion binding"/>
    <property type="evidence" value="ECO:0007669"/>
    <property type="project" value="UniProtKB-KW"/>
</dbReference>
<keyword evidence="5" id="KW-0805">Transcription regulation</keyword>